<feature type="non-terminal residue" evidence="2">
    <location>
        <position position="62"/>
    </location>
</feature>
<dbReference type="AlphaFoldDB" id="A0AAE0ZDX5"/>
<feature type="compositionally biased region" description="Basic and acidic residues" evidence="1">
    <location>
        <begin position="53"/>
        <end position="62"/>
    </location>
</feature>
<protein>
    <submittedName>
        <fullName evidence="2">Uncharacterized protein</fullName>
    </submittedName>
</protein>
<reference evidence="2" key="1">
    <citation type="journal article" date="2023" name="G3 (Bethesda)">
        <title>A reference genome for the long-term kleptoplast-retaining sea slug Elysia crispata morphotype clarki.</title>
        <authorList>
            <person name="Eastman K.E."/>
            <person name="Pendleton A.L."/>
            <person name="Shaikh M.A."/>
            <person name="Suttiyut T."/>
            <person name="Ogas R."/>
            <person name="Tomko P."/>
            <person name="Gavelis G."/>
            <person name="Widhalm J.R."/>
            <person name="Wisecaver J.H."/>
        </authorList>
    </citation>
    <scope>NUCLEOTIDE SEQUENCE</scope>
    <source>
        <strain evidence="2">ECLA1</strain>
    </source>
</reference>
<name>A0AAE0ZDX5_9GAST</name>
<evidence type="ECO:0000313" key="3">
    <source>
        <dbReference type="Proteomes" id="UP001283361"/>
    </source>
</evidence>
<feature type="compositionally biased region" description="Basic residues" evidence="1">
    <location>
        <begin position="42"/>
        <end position="52"/>
    </location>
</feature>
<dbReference type="EMBL" id="JAWDGP010004122">
    <property type="protein sequence ID" value="KAK3767648.1"/>
    <property type="molecule type" value="Genomic_DNA"/>
</dbReference>
<keyword evidence="3" id="KW-1185">Reference proteome</keyword>
<evidence type="ECO:0000313" key="2">
    <source>
        <dbReference type="EMBL" id="KAK3767648.1"/>
    </source>
</evidence>
<feature type="region of interest" description="Disordered" evidence="1">
    <location>
        <begin position="37"/>
        <end position="62"/>
    </location>
</feature>
<gene>
    <name evidence="2" type="ORF">RRG08_058031</name>
</gene>
<organism evidence="2 3">
    <name type="scientific">Elysia crispata</name>
    <name type="common">lettuce slug</name>
    <dbReference type="NCBI Taxonomy" id="231223"/>
    <lineage>
        <taxon>Eukaryota</taxon>
        <taxon>Metazoa</taxon>
        <taxon>Spiralia</taxon>
        <taxon>Lophotrochozoa</taxon>
        <taxon>Mollusca</taxon>
        <taxon>Gastropoda</taxon>
        <taxon>Heterobranchia</taxon>
        <taxon>Euthyneura</taxon>
        <taxon>Panpulmonata</taxon>
        <taxon>Sacoglossa</taxon>
        <taxon>Placobranchoidea</taxon>
        <taxon>Plakobranchidae</taxon>
        <taxon>Elysia</taxon>
    </lineage>
</organism>
<proteinExistence type="predicted"/>
<evidence type="ECO:0000256" key="1">
    <source>
        <dbReference type="SAM" id="MobiDB-lite"/>
    </source>
</evidence>
<comment type="caution">
    <text evidence="2">The sequence shown here is derived from an EMBL/GenBank/DDBJ whole genome shotgun (WGS) entry which is preliminary data.</text>
</comment>
<dbReference type="Proteomes" id="UP001283361">
    <property type="component" value="Unassembled WGS sequence"/>
</dbReference>
<sequence>FENKPRKILLWATPKDFTTMTKDKMHSASPLHVHVDDTPVHVHVKKGKKKMQRPSDDTPREE</sequence>
<accession>A0AAE0ZDX5</accession>